<evidence type="ECO:0000313" key="2">
    <source>
        <dbReference type="EMBL" id="CAL1376525.1"/>
    </source>
</evidence>
<feature type="compositionally biased region" description="Basic residues" evidence="1">
    <location>
        <begin position="67"/>
        <end position="89"/>
    </location>
</feature>
<keyword evidence="3" id="KW-1185">Reference proteome</keyword>
<feature type="compositionally biased region" description="Polar residues" evidence="1">
    <location>
        <begin position="55"/>
        <end position="64"/>
    </location>
</feature>
<sequence length="123" mass="13956">MILISLLRRRFHDDDFEPAAELGLGEGLNSEQCFPICLCEAAHPRAIPPQEKTETCISKTGESNSKLSRRKGARGRRQLRFSGSRRLRKSERRQLSTLTWMNGMLSPNLSMSKLPEFVLPEKG</sequence>
<protein>
    <submittedName>
        <fullName evidence="2">Uncharacterized protein</fullName>
    </submittedName>
</protein>
<evidence type="ECO:0000256" key="1">
    <source>
        <dbReference type="SAM" id="MobiDB-lite"/>
    </source>
</evidence>
<dbReference type="Proteomes" id="UP001497516">
    <property type="component" value="Chromosome 3"/>
</dbReference>
<evidence type="ECO:0000313" key="3">
    <source>
        <dbReference type="Proteomes" id="UP001497516"/>
    </source>
</evidence>
<gene>
    <name evidence="2" type="ORF">LTRI10_LOCUS18249</name>
</gene>
<feature type="region of interest" description="Disordered" evidence="1">
    <location>
        <begin position="50"/>
        <end position="89"/>
    </location>
</feature>
<proteinExistence type="predicted"/>
<accession>A0AAV2DSU0</accession>
<reference evidence="2 3" key="1">
    <citation type="submission" date="2024-04" db="EMBL/GenBank/DDBJ databases">
        <authorList>
            <person name="Fracassetti M."/>
        </authorList>
    </citation>
    <scope>NUCLEOTIDE SEQUENCE [LARGE SCALE GENOMIC DNA]</scope>
</reference>
<organism evidence="2 3">
    <name type="scientific">Linum trigynum</name>
    <dbReference type="NCBI Taxonomy" id="586398"/>
    <lineage>
        <taxon>Eukaryota</taxon>
        <taxon>Viridiplantae</taxon>
        <taxon>Streptophyta</taxon>
        <taxon>Embryophyta</taxon>
        <taxon>Tracheophyta</taxon>
        <taxon>Spermatophyta</taxon>
        <taxon>Magnoliopsida</taxon>
        <taxon>eudicotyledons</taxon>
        <taxon>Gunneridae</taxon>
        <taxon>Pentapetalae</taxon>
        <taxon>rosids</taxon>
        <taxon>fabids</taxon>
        <taxon>Malpighiales</taxon>
        <taxon>Linaceae</taxon>
        <taxon>Linum</taxon>
    </lineage>
</organism>
<dbReference type="EMBL" id="OZ034816">
    <property type="protein sequence ID" value="CAL1376525.1"/>
    <property type="molecule type" value="Genomic_DNA"/>
</dbReference>
<dbReference type="AlphaFoldDB" id="A0AAV2DSU0"/>
<name>A0AAV2DSU0_9ROSI</name>